<dbReference type="PANTHER" id="PTHR48107:SF16">
    <property type="entry name" value="NADPH-DEPENDENT ALDEHYDE REDUCTASE 1, CHLOROPLASTIC"/>
    <property type="match status" value="1"/>
</dbReference>
<evidence type="ECO:0000256" key="1">
    <source>
        <dbReference type="ARBA" id="ARBA00006484"/>
    </source>
</evidence>
<dbReference type="EMBL" id="QUNF01000035">
    <property type="protein sequence ID" value="REG78377.1"/>
    <property type="molecule type" value="Genomic_DNA"/>
</dbReference>
<accession>A0A3E0D731</accession>
<dbReference type="Gene3D" id="3.40.50.720">
    <property type="entry name" value="NAD(P)-binding Rossmann-like Domain"/>
    <property type="match status" value="1"/>
</dbReference>
<feature type="region of interest" description="Disordered" evidence="3">
    <location>
        <begin position="1"/>
        <end position="26"/>
    </location>
</feature>
<dbReference type="AlphaFoldDB" id="A0A3E0D731"/>
<evidence type="ECO:0000256" key="2">
    <source>
        <dbReference type="ARBA" id="ARBA00023002"/>
    </source>
</evidence>
<dbReference type="RefSeq" id="WP_317045500.1">
    <property type="nucleotide sequence ID" value="NZ_MSSW01000033.1"/>
</dbReference>
<dbReference type="InterPro" id="IPR002347">
    <property type="entry name" value="SDR_fam"/>
</dbReference>
<dbReference type="InterPro" id="IPR036291">
    <property type="entry name" value="NAD(P)-bd_dom_sf"/>
</dbReference>
<name>A0A3E0D731_9BACT</name>
<organism evidence="4 5">
    <name type="scientific">Algoriphagus antarcticus</name>
    <dbReference type="NCBI Taxonomy" id="238540"/>
    <lineage>
        <taxon>Bacteria</taxon>
        <taxon>Pseudomonadati</taxon>
        <taxon>Bacteroidota</taxon>
        <taxon>Cytophagia</taxon>
        <taxon>Cytophagales</taxon>
        <taxon>Cyclobacteriaceae</taxon>
        <taxon>Algoriphagus</taxon>
    </lineage>
</organism>
<evidence type="ECO:0000313" key="5">
    <source>
        <dbReference type="Proteomes" id="UP000256405"/>
    </source>
</evidence>
<protein>
    <submittedName>
        <fullName evidence="4">Short subunit dehydrogenase</fullName>
    </submittedName>
</protein>
<keyword evidence="2" id="KW-0560">Oxidoreductase</keyword>
<proteinExistence type="inferred from homology"/>
<keyword evidence="5" id="KW-1185">Reference proteome</keyword>
<gene>
    <name evidence="4" type="ORF">C8N25_13519</name>
</gene>
<comment type="caution">
    <text evidence="4">The sequence shown here is derived from an EMBL/GenBank/DDBJ whole genome shotgun (WGS) entry which is preliminary data.</text>
</comment>
<dbReference type="GO" id="GO:0016614">
    <property type="term" value="F:oxidoreductase activity, acting on CH-OH group of donors"/>
    <property type="evidence" value="ECO:0007669"/>
    <property type="project" value="UniProtKB-ARBA"/>
</dbReference>
<comment type="similarity">
    <text evidence="1">Belongs to the short-chain dehydrogenases/reductases (SDR) family.</text>
</comment>
<dbReference type="Pfam" id="PF00106">
    <property type="entry name" value="adh_short"/>
    <property type="match status" value="1"/>
</dbReference>
<dbReference type="SUPFAM" id="SSF51735">
    <property type="entry name" value="NAD(P)-binding Rossmann-fold domains"/>
    <property type="match status" value="1"/>
</dbReference>
<evidence type="ECO:0000256" key="3">
    <source>
        <dbReference type="SAM" id="MobiDB-lite"/>
    </source>
</evidence>
<sequence>MPEENKKKGGAQAGQPGKEYKMDPPPEFIKKNYKGSNLLRDKVAVITGGDSGIGRAVAILFAEEGANVVIAYLGDDIDAKATLKEVEKRGLHSYRQHSVRMM</sequence>
<reference evidence="4 5" key="1">
    <citation type="submission" date="2018-08" db="EMBL/GenBank/DDBJ databases">
        <title>Genomic Encyclopedia of Archaeal and Bacterial Type Strains, Phase II (KMG-II): from individual species to whole genera.</title>
        <authorList>
            <person name="Goeker M."/>
        </authorList>
    </citation>
    <scope>NUCLEOTIDE SEQUENCE [LARGE SCALE GENOMIC DNA]</scope>
    <source>
        <strain evidence="4 5">DSM 15986</strain>
    </source>
</reference>
<dbReference type="PANTHER" id="PTHR48107">
    <property type="entry name" value="NADPH-DEPENDENT ALDEHYDE REDUCTASE-LIKE PROTEIN, CHLOROPLASTIC-RELATED"/>
    <property type="match status" value="1"/>
</dbReference>
<dbReference type="Proteomes" id="UP000256405">
    <property type="component" value="Unassembled WGS sequence"/>
</dbReference>
<evidence type="ECO:0000313" key="4">
    <source>
        <dbReference type="EMBL" id="REG78377.1"/>
    </source>
</evidence>